<dbReference type="AlphaFoldDB" id="A0AAN7BZK8"/>
<organism evidence="1 2">
    <name type="scientific">Podospora fimiseda</name>
    <dbReference type="NCBI Taxonomy" id="252190"/>
    <lineage>
        <taxon>Eukaryota</taxon>
        <taxon>Fungi</taxon>
        <taxon>Dikarya</taxon>
        <taxon>Ascomycota</taxon>
        <taxon>Pezizomycotina</taxon>
        <taxon>Sordariomycetes</taxon>
        <taxon>Sordariomycetidae</taxon>
        <taxon>Sordariales</taxon>
        <taxon>Podosporaceae</taxon>
        <taxon>Podospora</taxon>
    </lineage>
</organism>
<dbReference type="EMBL" id="MU865287">
    <property type="protein sequence ID" value="KAK4232559.1"/>
    <property type="molecule type" value="Genomic_DNA"/>
</dbReference>
<keyword evidence="2" id="KW-1185">Reference proteome</keyword>
<evidence type="ECO:0000313" key="1">
    <source>
        <dbReference type="EMBL" id="KAK4232559.1"/>
    </source>
</evidence>
<reference evidence="1" key="2">
    <citation type="submission" date="2023-05" db="EMBL/GenBank/DDBJ databases">
        <authorList>
            <consortium name="Lawrence Berkeley National Laboratory"/>
            <person name="Steindorff A."/>
            <person name="Hensen N."/>
            <person name="Bonometti L."/>
            <person name="Westerberg I."/>
            <person name="Brannstrom I.O."/>
            <person name="Guillou S."/>
            <person name="Cros-Aarteil S."/>
            <person name="Calhoun S."/>
            <person name="Haridas S."/>
            <person name="Kuo A."/>
            <person name="Mondo S."/>
            <person name="Pangilinan J."/>
            <person name="Riley R."/>
            <person name="Labutti K."/>
            <person name="Andreopoulos B."/>
            <person name="Lipzen A."/>
            <person name="Chen C."/>
            <person name="Yanf M."/>
            <person name="Daum C."/>
            <person name="Ng V."/>
            <person name="Clum A."/>
            <person name="Ohm R."/>
            <person name="Martin F."/>
            <person name="Silar P."/>
            <person name="Natvig D."/>
            <person name="Lalanne C."/>
            <person name="Gautier V."/>
            <person name="Ament-Velasquez S.L."/>
            <person name="Kruys A."/>
            <person name="Hutchinson M.I."/>
            <person name="Powell A.J."/>
            <person name="Barry K."/>
            <person name="Miller A.N."/>
            <person name="Grigoriev I.V."/>
            <person name="Debuchy R."/>
            <person name="Gladieux P."/>
            <person name="Thoren M.H."/>
            <person name="Johannesson H."/>
        </authorList>
    </citation>
    <scope>NUCLEOTIDE SEQUENCE</scope>
    <source>
        <strain evidence="1">CBS 990.96</strain>
    </source>
</reference>
<dbReference type="PANTHER" id="PTHR38122">
    <property type="entry name" value="GLYCOPROTEIN X"/>
    <property type="match status" value="1"/>
</dbReference>
<proteinExistence type="predicted"/>
<accession>A0AAN7BZK8</accession>
<name>A0AAN7BZK8_9PEZI</name>
<sequence>MEGHQVAARDESTVPSQCTTICSNAYLESQTSIGEDKNLCKLHSKFLEYYENCRECVETSAIDPQKVFQGYFEPTFGPFLEYCATVVWSTSFAITTTKTLWTPIYKTLRCCYLRFSSNGTYSRLAKLRDCTAHHFTYFYHSEYYQIHNPEYD</sequence>
<reference evidence="1" key="1">
    <citation type="journal article" date="2023" name="Mol. Phylogenet. Evol.">
        <title>Genome-scale phylogeny and comparative genomics of the fungal order Sordariales.</title>
        <authorList>
            <person name="Hensen N."/>
            <person name="Bonometti L."/>
            <person name="Westerberg I."/>
            <person name="Brannstrom I.O."/>
            <person name="Guillou S."/>
            <person name="Cros-Aarteil S."/>
            <person name="Calhoun S."/>
            <person name="Haridas S."/>
            <person name="Kuo A."/>
            <person name="Mondo S."/>
            <person name="Pangilinan J."/>
            <person name="Riley R."/>
            <person name="LaButti K."/>
            <person name="Andreopoulos B."/>
            <person name="Lipzen A."/>
            <person name="Chen C."/>
            <person name="Yan M."/>
            <person name="Daum C."/>
            <person name="Ng V."/>
            <person name="Clum A."/>
            <person name="Steindorff A."/>
            <person name="Ohm R.A."/>
            <person name="Martin F."/>
            <person name="Silar P."/>
            <person name="Natvig D.O."/>
            <person name="Lalanne C."/>
            <person name="Gautier V."/>
            <person name="Ament-Velasquez S.L."/>
            <person name="Kruys A."/>
            <person name="Hutchinson M.I."/>
            <person name="Powell A.J."/>
            <person name="Barry K."/>
            <person name="Miller A.N."/>
            <person name="Grigoriev I.V."/>
            <person name="Debuchy R."/>
            <person name="Gladieux P."/>
            <person name="Hiltunen Thoren M."/>
            <person name="Johannesson H."/>
        </authorList>
    </citation>
    <scope>NUCLEOTIDE SEQUENCE</scope>
    <source>
        <strain evidence="1">CBS 990.96</strain>
    </source>
</reference>
<gene>
    <name evidence="1" type="ORF">QBC38DRAFT_463108</name>
</gene>
<protein>
    <submittedName>
        <fullName evidence="1">Uncharacterized protein</fullName>
    </submittedName>
</protein>
<dbReference type="PANTHER" id="PTHR38122:SF1">
    <property type="entry name" value="GLYCOPROTEIN X"/>
    <property type="match status" value="1"/>
</dbReference>
<dbReference type="Proteomes" id="UP001301958">
    <property type="component" value="Unassembled WGS sequence"/>
</dbReference>
<evidence type="ECO:0000313" key="2">
    <source>
        <dbReference type="Proteomes" id="UP001301958"/>
    </source>
</evidence>
<comment type="caution">
    <text evidence="1">The sequence shown here is derived from an EMBL/GenBank/DDBJ whole genome shotgun (WGS) entry which is preliminary data.</text>
</comment>